<dbReference type="Gene3D" id="1.10.10.10">
    <property type="entry name" value="Winged helix-like DNA-binding domain superfamily/Winged helix DNA-binding domain"/>
    <property type="match status" value="1"/>
</dbReference>
<dbReference type="PANTHER" id="PTHR43537">
    <property type="entry name" value="TRANSCRIPTIONAL REGULATOR, GNTR FAMILY"/>
    <property type="match status" value="1"/>
</dbReference>
<dbReference type="Pfam" id="PF00392">
    <property type="entry name" value="GntR"/>
    <property type="match status" value="1"/>
</dbReference>
<dbReference type="SUPFAM" id="SSF46785">
    <property type="entry name" value="Winged helix' DNA-binding domain"/>
    <property type="match status" value="1"/>
</dbReference>
<dbReference type="PRINTS" id="PR00035">
    <property type="entry name" value="HTHGNTR"/>
</dbReference>
<dbReference type="KEGG" id="htq:FRZ44_24980"/>
<dbReference type="InterPro" id="IPR011711">
    <property type="entry name" value="GntR_C"/>
</dbReference>
<organism evidence="5 6">
    <name type="scientific">Hypericibacter terrae</name>
    <dbReference type="NCBI Taxonomy" id="2602015"/>
    <lineage>
        <taxon>Bacteria</taxon>
        <taxon>Pseudomonadati</taxon>
        <taxon>Pseudomonadota</taxon>
        <taxon>Alphaproteobacteria</taxon>
        <taxon>Rhodospirillales</taxon>
        <taxon>Dongiaceae</taxon>
        <taxon>Hypericibacter</taxon>
    </lineage>
</organism>
<dbReference type="InterPro" id="IPR008920">
    <property type="entry name" value="TF_FadR/GntR_C"/>
</dbReference>
<dbReference type="Proteomes" id="UP000326202">
    <property type="component" value="Chromosome"/>
</dbReference>
<evidence type="ECO:0000313" key="6">
    <source>
        <dbReference type="Proteomes" id="UP000326202"/>
    </source>
</evidence>
<keyword evidence="3" id="KW-0804">Transcription</keyword>
<dbReference type="CDD" id="cd07377">
    <property type="entry name" value="WHTH_GntR"/>
    <property type="match status" value="1"/>
</dbReference>
<dbReference type="RefSeq" id="WP_151177481.1">
    <property type="nucleotide sequence ID" value="NZ_CP042906.1"/>
</dbReference>
<dbReference type="Gene3D" id="1.20.120.530">
    <property type="entry name" value="GntR ligand-binding domain-like"/>
    <property type="match status" value="1"/>
</dbReference>
<dbReference type="SMART" id="SM00345">
    <property type="entry name" value="HTH_GNTR"/>
    <property type="match status" value="1"/>
</dbReference>
<accession>A0A5J6MI57</accession>
<dbReference type="OrthoDB" id="9812290at2"/>
<feature type="domain" description="HTH gntR-type" evidence="4">
    <location>
        <begin position="17"/>
        <end position="84"/>
    </location>
</feature>
<protein>
    <submittedName>
        <fullName evidence="5">GntR family transcriptional regulator</fullName>
    </submittedName>
</protein>
<evidence type="ECO:0000256" key="2">
    <source>
        <dbReference type="ARBA" id="ARBA00023125"/>
    </source>
</evidence>
<dbReference type="GO" id="GO:0003700">
    <property type="term" value="F:DNA-binding transcription factor activity"/>
    <property type="evidence" value="ECO:0007669"/>
    <property type="project" value="InterPro"/>
</dbReference>
<keyword evidence="1" id="KW-0805">Transcription regulation</keyword>
<name>A0A5J6MI57_9PROT</name>
<gene>
    <name evidence="5" type="ORF">FRZ44_24980</name>
</gene>
<evidence type="ECO:0000256" key="3">
    <source>
        <dbReference type="ARBA" id="ARBA00023163"/>
    </source>
</evidence>
<proteinExistence type="predicted"/>
<keyword evidence="2" id="KW-0238">DNA-binding</keyword>
<dbReference type="EMBL" id="CP042906">
    <property type="protein sequence ID" value="QEX17202.1"/>
    <property type="molecule type" value="Genomic_DNA"/>
</dbReference>
<evidence type="ECO:0000313" key="5">
    <source>
        <dbReference type="EMBL" id="QEX17202.1"/>
    </source>
</evidence>
<dbReference type="InterPro" id="IPR000524">
    <property type="entry name" value="Tscrpt_reg_HTH_GntR"/>
</dbReference>
<dbReference type="PROSITE" id="PS50949">
    <property type="entry name" value="HTH_GNTR"/>
    <property type="match status" value="1"/>
</dbReference>
<dbReference type="SMART" id="SM00895">
    <property type="entry name" value="FCD"/>
    <property type="match status" value="1"/>
</dbReference>
<sequence length="226" mass="25140">MADNLAQLIDRSRPRFRTATEFVEATLKQAILSGALAAGSALRQEELAATFGVSRMPIREALRQLEAQALVDFYPHRGAVVAEISAEDAADNYTIRLALEPVALRLSFPKLSGADLDRAGEILAEMDGEPDQNRLGELNQRFHMTLYARAGRPRLLSLIEQHLAQADRYLRFHLAAMGRHHISQGEHRAMLEAAQARKPALACRILVAHIGTAERTLQEFLEGRDR</sequence>
<dbReference type="PANTHER" id="PTHR43537:SF41">
    <property type="entry name" value="TRANSCRIPTIONAL REGULATORY PROTEIN"/>
    <property type="match status" value="1"/>
</dbReference>
<dbReference type="InterPro" id="IPR036388">
    <property type="entry name" value="WH-like_DNA-bd_sf"/>
</dbReference>
<dbReference type="AlphaFoldDB" id="A0A5J6MI57"/>
<reference evidence="5 6" key="1">
    <citation type="submission" date="2019-08" db="EMBL/GenBank/DDBJ databases">
        <title>Hyperibacter terrae gen. nov., sp. nov. and Hyperibacter viscosus sp. nov., two new members in the family Rhodospirillaceae isolated from the rhizosphere of Hypericum perforatum.</title>
        <authorList>
            <person name="Noviana Z."/>
        </authorList>
    </citation>
    <scope>NUCLEOTIDE SEQUENCE [LARGE SCALE GENOMIC DNA]</scope>
    <source>
        <strain evidence="5 6">R5913</strain>
    </source>
</reference>
<keyword evidence="6" id="KW-1185">Reference proteome</keyword>
<dbReference type="SUPFAM" id="SSF48008">
    <property type="entry name" value="GntR ligand-binding domain-like"/>
    <property type="match status" value="1"/>
</dbReference>
<evidence type="ECO:0000256" key="1">
    <source>
        <dbReference type="ARBA" id="ARBA00023015"/>
    </source>
</evidence>
<dbReference type="GO" id="GO:0003677">
    <property type="term" value="F:DNA binding"/>
    <property type="evidence" value="ECO:0007669"/>
    <property type="project" value="UniProtKB-KW"/>
</dbReference>
<evidence type="ECO:0000259" key="4">
    <source>
        <dbReference type="PROSITE" id="PS50949"/>
    </source>
</evidence>
<dbReference type="InterPro" id="IPR036390">
    <property type="entry name" value="WH_DNA-bd_sf"/>
</dbReference>
<dbReference type="Pfam" id="PF07729">
    <property type="entry name" value="FCD"/>
    <property type="match status" value="1"/>
</dbReference>